<dbReference type="Pfam" id="PF02878">
    <property type="entry name" value="PGM_PMM_I"/>
    <property type="match status" value="1"/>
</dbReference>
<dbReference type="Gene3D" id="3.40.120.10">
    <property type="entry name" value="Alpha-D-Glucose-1,6-Bisphosphate, subunit A, domain 3"/>
    <property type="match status" value="1"/>
</dbReference>
<proteinExistence type="inferred from homology"/>
<name>X1SIQ9_9ZZZZ</name>
<evidence type="ECO:0000256" key="1">
    <source>
        <dbReference type="ARBA" id="ARBA00001946"/>
    </source>
</evidence>
<evidence type="ECO:0000256" key="5">
    <source>
        <dbReference type="ARBA" id="ARBA00022842"/>
    </source>
</evidence>
<dbReference type="InterPro" id="IPR005844">
    <property type="entry name" value="A-D-PHexomutase_a/b/a-I"/>
</dbReference>
<protein>
    <recommendedName>
        <fullName evidence="7">Alpha-D-phosphohexomutase alpha/beta/alpha domain-containing protein</fullName>
    </recommendedName>
</protein>
<organism evidence="8">
    <name type="scientific">marine sediment metagenome</name>
    <dbReference type="NCBI Taxonomy" id="412755"/>
    <lineage>
        <taxon>unclassified sequences</taxon>
        <taxon>metagenomes</taxon>
        <taxon>ecological metagenomes</taxon>
    </lineage>
</organism>
<dbReference type="PANTHER" id="PTHR43771">
    <property type="entry name" value="PHOSPHOMANNOMUTASE"/>
    <property type="match status" value="1"/>
</dbReference>
<evidence type="ECO:0000256" key="3">
    <source>
        <dbReference type="ARBA" id="ARBA00022553"/>
    </source>
</evidence>
<dbReference type="AlphaFoldDB" id="X1SIQ9"/>
<evidence type="ECO:0000256" key="2">
    <source>
        <dbReference type="ARBA" id="ARBA00010231"/>
    </source>
</evidence>
<dbReference type="GO" id="GO:0016868">
    <property type="term" value="F:intramolecular phosphotransferase activity"/>
    <property type="evidence" value="ECO:0007669"/>
    <property type="project" value="InterPro"/>
</dbReference>
<dbReference type="InterPro" id="IPR016055">
    <property type="entry name" value="A-D-PHexomutase_a/b/a-I/II/III"/>
</dbReference>
<evidence type="ECO:0000256" key="6">
    <source>
        <dbReference type="ARBA" id="ARBA00023235"/>
    </source>
</evidence>
<gene>
    <name evidence="8" type="ORF">S12H4_15996</name>
</gene>
<dbReference type="PANTHER" id="PTHR43771:SF1">
    <property type="entry name" value="PHOSPHOMANNOMUTASE"/>
    <property type="match status" value="1"/>
</dbReference>
<dbReference type="SUPFAM" id="SSF53738">
    <property type="entry name" value="Phosphoglucomutase, first 3 domains"/>
    <property type="match status" value="1"/>
</dbReference>
<comment type="similarity">
    <text evidence="2">Belongs to the phosphohexose mutase family.</text>
</comment>
<reference evidence="8" key="1">
    <citation type="journal article" date="2014" name="Front. Microbiol.">
        <title>High frequency of phylogenetically diverse reductive dehalogenase-homologous genes in deep subseafloor sedimentary metagenomes.</title>
        <authorList>
            <person name="Kawai M."/>
            <person name="Futagami T."/>
            <person name="Toyoda A."/>
            <person name="Takaki Y."/>
            <person name="Nishi S."/>
            <person name="Hori S."/>
            <person name="Arai W."/>
            <person name="Tsubouchi T."/>
            <person name="Morono Y."/>
            <person name="Uchiyama I."/>
            <person name="Ito T."/>
            <person name="Fujiyama A."/>
            <person name="Inagaki F."/>
            <person name="Takami H."/>
        </authorList>
    </citation>
    <scope>NUCLEOTIDE SEQUENCE</scope>
    <source>
        <strain evidence="8">Expedition CK06-06</strain>
    </source>
</reference>
<feature type="non-terminal residue" evidence="8">
    <location>
        <position position="168"/>
    </location>
</feature>
<feature type="domain" description="Alpha-D-phosphohexomutase alpha/beta/alpha" evidence="7">
    <location>
        <begin position="7"/>
        <end position="139"/>
    </location>
</feature>
<dbReference type="GO" id="GO:0046872">
    <property type="term" value="F:metal ion binding"/>
    <property type="evidence" value="ECO:0007669"/>
    <property type="project" value="UniProtKB-KW"/>
</dbReference>
<comment type="cofactor">
    <cofactor evidence="1">
        <name>Mg(2+)</name>
        <dbReference type="ChEBI" id="CHEBI:18420"/>
    </cofactor>
</comment>
<keyword evidence="5" id="KW-0460">Magnesium</keyword>
<evidence type="ECO:0000313" key="8">
    <source>
        <dbReference type="EMBL" id="GAI75300.1"/>
    </source>
</evidence>
<sequence length="168" mass="19329">MKINPFIFRNYDIRGIVDKDLDDEKVEAIGKAFGTFLNKRKIYEIVVGRDSRLTGKAYKKAFIKGILSTGLNVIDLGEIMTQMMYYGQYRFQTNGGAMLTASHNPWNYNGFKLGIGFSKTTEMEELQEIKETVESEKFYKSANPGKLTKADKEQFTEGYYNDVLKRVR</sequence>
<keyword evidence="4" id="KW-0479">Metal-binding</keyword>
<dbReference type="GO" id="GO:0005975">
    <property type="term" value="P:carbohydrate metabolic process"/>
    <property type="evidence" value="ECO:0007669"/>
    <property type="project" value="InterPro"/>
</dbReference>
<keyword evidence="6" id="KW-0413">Isomerase</keyword>
<accession>X1SIQ9</accession>
<evidence type="ECO:0000259" key="7">
    <source>
        <dbReference type="Pfam" id="PF02878"/>
    </source>
</evidence>
<keyword evidence="3" id="KW-0597">Phosphoprotein</keyword>
<comment type="caution">
    <text evidence="8">The sequence shown here is derived from an EMBL/GenBank/DDBJ whole genome shotgun (WGS) entry which is preliminary data.</text>
</comment>
<dbReference type="EMBL" id="BARW01007718">
    <property type="protein sequence ID" value="GAI75300.1"/>
    <property type="molecule type" value="Genomic_DNA"/>
</dbReference>
<evidence type="ECO:0000256" key="4">
    <source>
        <dbReference type="ARBA" id="ARBA00022723"/>
    </source>
</evidence>